<dbReference type="EMBL" id="JANAVZ010000008">
    <property type="protein sequence ID" value="MCT4333991.1"/>
    <property type="molecule type" value="Genomic_DNA"/>
</dbReference>
<dbReference type="SMART" id="SM00834">
    <property type="entry name" value="CxxC_CXXC_SSSS"/>
    <property type="match status" value="1"/>
</dbReference>
<organism evidence="2 3">
    <name type="scientific">Paracoccus maritimus</name>
    <dbReference type="NCBI Taxonomy" id="2933292"/>
    <lineage>
        <taxon>Bacteria</taxon>
        <taxon>Pseudomonadati</taxon>
        <taxon>Pseudomonadota</taxon>
        <taxon>Alphaproteobacteria</taxon>
        <taxon>Rhodobacterales</taxon>
        <taxon>Paracoccaceae</taxon>
        <taxon>Paracoccus</taxon>
    </lineage>
</organism>
<dbReference type="RefSeq" id="WP_260277911.1">
    <property type="nucleotide sequence ID" value="NZ_JANAVZ010000008.1"/>
</dbReference>
<comment type="caution">
    <text evidence="2">The sequence shown here is derived from an EMBL/GenBank/DDBJ whole genome shotgun (WGS) entry which is preliminary data.</text>
</comment>
<evidence type="ECO:0000313" key="3">
    <source>
        <dbReference type="Proteomes" id="UP001320702"/>
    </source>
</evidence>
<protein>
    <recommendedName>
        <fullName evidence="1">Putative regulatory protein FmdB zinc ribbon domain-containing protein</fullName>
    </recommendedName>
</protein>
<gene>
    <name evidence="2" type="ORF">MU516_14080</name>
</gene>
<proteinExistence type="predicted"/>
<accession>A0ABT2KBT7</accession>
<evidence type="ECO:0000313" key="2">
    <source>
        <dbReference type="EMBL" id="MCT4333991.1"/>
    </source>
</evidence>
<keyword evidence="3" id="KW-1185">Reference proteome</keyword>
<dbReference type="Proteomes" id="UP001320702">
    <property type="component" value="Unassembled WGS sequence"/>
</dbReference>
<reference evidence="2 3" key="1">
    <citation type="submission" date="2022-04" db="EMBL/GenBank/DDBJ databases">
        <title>Paracoccus sp. YLB-12 draft genome sequence.</title>
        <authorList>
            <person name="Yu L."/>
        </authorList>
    </citation>
    <scope>NUCLEOTIDE SEQUENCE [LARGE SCALE GENOMIC DNA]</scope>
    <source>
        <strain evidence="2 3">YLB-12</strain>
    </source>
</reference>
<evidence type="ECO:0000259" key="1">
    <source>
        <dbReference type="SMART" id="SM00834"/>
    </source>
</evidence>
<dbReference type="InterPro" id="IPR013429">
    <property type="entry name" value="Regulatory_FmdB_Zinc_ribbon"/>
</dbReference>
<feature type="domain" description="Putative regulatory protein FmdB zinc ribbon" evidence="1">
    <location>
        <begin position="1"/>
        <end position="41"/>
    </location>
</feature>
<name>A0ABT2KBT7_9RHOB</name>
<sequence length="98" mass="10469">MPVYDFQCPDHGVFTGLVSYANSLSGLECPCCGAASPVLPALPQISTLSSALRRAENRAEATSCEPKVVKRSHLPSCGCNLCKKATPPTSRRWMLGQC</sequence>